<reference evidence="1" key="1">
    <citation type="submission" date="2013-08" db="EMBL/GenBank/DDBJ databases">
        <title>Comparison of modified E. coli strains.</title>
        <authorList>
            <person name="Juergensen J."/>
            <person name="Bonge A."/>
            <person name="Streit W.R."/>
        </authorList>
    </citation>
    <scope>NUCLEOTIDE SEQUENCE</scope>
</reference>
<proteinExistence type="predicted"/>
<evidence type="ECO:0000313" key="1">
    <source>
        <dbReference type="EMBL" id="AIF26675.1"/>
    </source>
</evidence>
<sequence length="167" mass="18747">MKTKINTLQDLANWINSDDFNAIELERIIAGHEWAAGNTDDNFGTDGIEKIVMQENGKVAVVPLDLDTDTDMELALAMIGDSAGEANIHFVSRDDIDSEDAELIRFTYGHGDFSCVAVRYNDGTIFVPYDWCTSLWDNEDWKIEDTTWVDVRGVEAINLNGMPRLLL</sequence>
<dbReference type="EMBL" id="KF540242">
    <property type="protein sequence ID" value="AIF26675.1"/>
    <property type="molecule type" value="Genomic_DNA"/>
</dbReference>
<dbReference type="AlphaFoldDB" id="A0A0H3U844"/>
<name>A0A0H3U844_9BACT</name>
<protein>
    <submittedName>
        <fullName evidence="1">Uncharacterized protein</fullName>
    </submittedName>
</protein>
<accession>A0A0H3U844</accession>
<organism evidence="1">
    <name type="scientific">uncultured bacterium fosmid pJB83B9</name>
    <dbReference type="NCBI Taxonomy" id="1478070"/>
    <lineage>
        <taxon>Bacteria</taxon>
        <taxon>environmental samples</taxon>
    </lineage>
</organism>